<keyword evidence="2" id="KW-1185">Reference proteome</keyword>
<comment type="caution">
    <text evidence="1">The sequence shown here is derived from an EMBL/GenBank/DDBJ whole genome shotgun (WGS) entry which is preliminary data.</text>
</comment>
<evidence type="ECO:0000313" key="1">
    <source>
        <dbReference type="EMBL" id="CAI9542203.1"/>
    </source>
</evidence>
<name>A0ABN9B3H3_9NEOB</name>
<sequence length="113" mass="12910">MEHTSSVRRPESGTWHGRVWRWRQQQWEAVQGPMRHCGPGSSMRRRYGGPWQITGLTAAMGDARNLPATYDKMEPSRSVRRPESGTWQSVAMETAAMGGCTGTHETLWTWQQH</sequence>
<gene>
    <name evidence="1" type="ORF">SPARVUS_LOCUS2049991</name>
</gene>
<feature type="non-terminal residue" evidence="1">
    <location>
        <position position="113"/>
    </location>
</feature>
<dbReference type="EMBL" id="CATNWA010002158">
    <property type="protein sequence ID" value="CAI9542203.1"/>
    <property type="molecule type" value="Genomic_DNA"/>
</dbReference>
<reference evidence="1" key="1">
    <citation type="submission" date="2023-05" db="EMBL/GenBank/DDBJ databases">
        <authorList>
            <person name="Stuckert A."/>
        </authorList>
    </citation>
    <scope>NUCLEOTIDE SEQUENCE</scope>
</reference>
<dbReference type="Proteomes" id="UP001162483">
    <property type="component" value="Unassembled WGS sequence"/>
</dbReference>
<protein>
    <submittedName>
        <fullName evidence="1">Uncharacterized protein</fullName>
    </submittedName>
</protein>
<accession>A0ABN9B3H3</accession>
<organism evidence="1 2">
    <name type="scientific">Staurois parvus</name>
    <dbReference type="NCBI Taxonomy" id="386267"/>
    <lineage>
        <taxon>Eukaryota</taxon>
        <taxon>Metazoa</taxon>
        <taxon>Chordata</taxon>
        <taxon>Craniata</taxon>
        <taxon>Vertebrata</taxon>
        <taxon>Euteleostomi</taxon>
        <taxon>Amphibia</taxon>
        <taxon>Batrachia</taxon>
        <taxon>Anura</taxon>
        <taxon>Neobatrachia</taxon>
        <taxon>Ranoidea</taxon>
        <taxon>Ranidae</taxon>
        <taxon>Staurois</taxon>
    </lineage>
</organism>
<evidence type="ECO:0000313" key="2">
    <source>
        <dbReference type="Proteomes" id="UP001162483"/>
    </source>
</evidence>
<proteinExistence type="predicted"/>